<feature type="region of interest" description="Disordered" evidence="1">
    <location>
        <begin position="1"/>
        <end position="30"/>
    </location>
</feature>
<evidence type="ECO:0000313" key="2">
    <source>
        <dbReference type="EMBL" id="QKW52855.1"/>
    </source>
</evidence>
<sequence>MENTPTVRSPAPTAPAAAAGGPGDLRRDGYARYRPEDLGLSLAAHAGDLAQLTAAYADLPADPYAPTTHRYRRYSHAVYLPWTRQLSFAPGAPDTTYGTVTEYWQDGHNPEYPDLRRRLPDIPTALQANALLLHLIHTDLAQVEWVADLRRVPLYVGVHLIKLAVTDRSQVAVSSPDCLHQDGGSRATFTFAHLVSCANVAGGENVIARPECAGNRPEEVPPEALHERFTLREPLDGYAVHDHRVSHYVAPVRLGADPGHGDRRILIIGLAPYAPRL</sequence>
<keyword evidence="3" id="KW-1185">Reference proteome</keyword>
<name>A0A7H8NEH1_9ACTN</name>
<feature type="compositionally biased region" description="Low complexity" evidence="1">
    <location>
        <begin position="10"/>
        <end position="19"/>
    </location>
</feature>
<dbReference type="GO" id="GO:0051213">
    <property type="term" value="F:dioxygenase activity"/>
    <property type="evidence" value="ECO:0007669"/>
    <property type="project" value="UniProtKB-KW"/>
</dbReference>
<evidence type="ECO:0000256" key="1">
    <source>
        <dbReference type="SAM" id="MobiDB-lite"/>
    </source>
</evidence>
<organism evidence="2 3">
    <name type="scientific">Streptomyces buecherae</name>
    <dbReference type="NCBI Taxonomy" id="2763006"/>
    <lineage>
        <taxon>Bacteria</taxon>
        <taxon>Bacillati</taxon>
        <taxon>Actinomycetota</taxon>
        <taxon>Actinomycetes</taxon>
        <taxon>Kitasatosporales</taxon>
        <taxon>Streptomycetaceae</taxon>
        <taxon>Streptomyces</taxon>
    </lineage>
</organism>
<dbReference type="Proteomes" id="UP000509303">
    <property type="component" value="Chromosome"/>
</dbReference>
<dbReference type="Pfam" id="PF10014">
    <property type="entry name" value="2OG-Fe_Oxy_2"/>
    <property type="match status" value="1"/>
</dbReference>
<dbReference type="Gene3D" id="2.60.120.620">
    <property type="entry name" value="q2cbj1_9rhob like domain"/>
    <property type="match status" value="1"/>
</dbReference>
<reference evidence="2 3" key="1">
    <citation type="submission" date="2020-06" db="EMBL/GenBank/DDBJ databases">
        <title>Genome mining for natural products.</title>
        <authorList>
            <person name="Zhang B."/>
            <person name="Shi J."/>
            <person name="Ge H."/>
        </authorList>
    </citation>
    <scope>NUCLEOTIDE SEQUENCE [LARGE SCALE GENOMIC DNA]</scope>
    <source>
        <strain evidence="2 3">NA00687</strain>
    </source>
</reference>
<gene>
    <name evidence="2" type="ORF">HUT08_28660</name>
</gene>
<dbReference type="EMBL" id="CP054929">
    <property type="protein sequence ID" value="QKW52855.1"/>
    <property type="molecule type" value="Genomic_DNA"/>
</dbReference>
<dbReference type="InterPro" id="IPR018724">
    <property type="entry name" value="2OG-Fe_dioxygenase"/>
</dbReference>
<accession>A0A7H8NEH1</accession>
<keyword evidence="2" id="KW-0223">Dioxygenase</keyword>
<evidence type="ECO:0000313" key="3">
    <source>
        <dbReference type="Proteomes" id="UP000509303"/>
    </source>
</evidence>
<proteinExistence type="predicted"/>
<keyword evidence="2" id="KW-0560">Oxidoreductase</keyword>
<protein>
    <submittedName>
        <fullName evidence="2">2OG-Fe dioxygenase family protein</fullName>
    </submittedName>
</protein>
<dbReference type="AlphaFoldDB" id="A0A7H8NEH1"/>
<dbReference type="RefSeq" id="WP_176164565.1">
    <property type="nucleotide sequence ID" value="NZ_CP054929.1"/>
</dbReference>